<dbReference type="EMBL" id="BGZI01000015">
    <property type="protein sequence ID" value="GBO88678.1"/>
    <property type="molecule type" value="Genomic_DNA"/>
</dbReference>
<feature type="region of interest" description="Disordered" evidence="1">
    <location>
        <begin position="76"/>
        <end position="112"/>
    </location>
</feature>
<evidence type="ECO:0000256" key="1">
    <source>
        <dbReference type="SAM" id="MobiDB-lite"/>
    </source>
</evidence>
<protein>
    <submittedName>
        <fullName evidence="2">Uncharacterized protein</fullName>
    </submittedName>
</protein>
<name>A0A5M3Q0H7_9GAMM</name>
<dbReference type="RefSeq" id="WP_136630212.1">
    <property type="nucleotide sequence ID" value="NZ_BGZI01000015.1"/>
</dbReference>
<comment type="caution">
    <text evidence="2">The sequence shown here is derived from an EMBL/GenBank/DDBJ whole genome shotgun (WGS) entry which is preliminary data.</text>
</comment>
<sequence>MSFSKNLGDMLFKEGWSLGPLSDYVGPETENRLLEFTGYDDSQQREELCLDGLKQAQVISQKEYVEALVKGMVPSQEHADRRMQPAPQVDAILPNGKKVTLGEKGNEPKFTG</sequence>
<feature type="compositionally biased region" description="Basic and acidic residues" evidence="1">
    <location>
        <begin position="100"/>
        <end position="112"/>
    </location>
</feature>
<proteinExistence type="predicted"/>
<reference evidence="2 3" key="1">
    <citation type="journal article" date="2019" name="J. Gen. Appl. Microbiol.">
        <title>Aerobic degradation of cis-dichloroethene by the marine bacterium Marinobacter salsuginis strain 5N-3.</title>
        <authorList>
            <person name="Inoue Y."/>
            <person name="Fukunaga Y."/>
            <person name="Katsumata H."/>
            <person name="Ohji S."/>
            <person name="Hosoyama A."/>
            <person name="Mori K."/>
            <person name="Ando K."/>
        </authorList>
    </citation>
    <scope>NUCLEOTIDE SEQUENCE [LARGE SCALE GENOMIC DNA]</scope>
    <source>
        <strain evidence="2 3">NBRC 109114</strain>
    </source>
</reference>
<organism evidence="2 3">
    <name type="scientific">Marinobacter salsuginis</name>
    <dbReference type="NCBI Taxonomy" id="418719"/>
    <lineage>
        <taxon>Bacteria</taxon>
        <taxon>Pseudomonadati</taxon>
        <taxon>Pseudomonadota</taxon>
        <taxon>Gammaproteobacteria</taxon>
        <taxon>Pseudomonadales</taxon>
        <taxon>Marinobacteraceae</taxon>
        <taxon>Marinobacter</taxon>
    </lineage>
</organism>
<evidence type="ECO:0000313" key="3">
    <source>
        <dbReference type="Proteomes" id="UP000387223"/>
    </source>
</evidence>
<accession>A0A5M3Q0H7</accession>
<evidence type="ECO:0000313" key="2">
    <source>
        <dbReference type="EMBL" id="GBO88678.1"/>
    </source>
</evidence>
<dbReference type="AlphaFoldDB" id="A0A5M3Q0H7"/>
<dbReference type="Proteomes" id="UP000387223">
    <property type="component" value="Unassembled WGS sequence"/>
</dbReference>
<gene>
    <name evidence="2" type="ORF">MSSD14B_23460</name>
</gene>